<dbReference type="EMBL" id="JBHRSV010000004">
    <property type="protein sequence ID" value="MFC2925466.1"/>
    <property type="molecule type" value="Genomic_DNA"/>
</dbReference>
<dbReference type="RefSeq" id="WP_343165452.1">
    <property type="nucleotide sequence ID" value="NZ_JBHRSV010000004.1"/>
</dbReference>
<evidence type="ECO:0000259" key="1">
    <source>
        <dbReference type="Pfam" id="PF01814"/>
    </source>
</evidence>
<reference evidence="3" key="1">
    <citation type="journal article" date="2019" name="Int. J. Syst. Evol. Microbiol.">
        <title>The Global Catalogue of Microorganisms (GCM) 10K type strain sequencing project: providing services to taxonomists for standard genome sequencing and annotation.</title>
        <authorList>
            <consortium name="The Broad Institute Genomics Platform"/>
            <consortium name="The Broad Institute Genome Sequencing Center for Infectious Disease"/>
            <person name="Wu L."/>
            <person name="Ma J."/>
        </authorList>
    </citation>
    <scope>NUCLEOTIDE SEQUENCE [LARGE SCALE GENOMIC DNA]</scope>
    <source>
        <strain evidence="3">KCTC 52487</strain>
    </source>
</reference>
<proteinExistence type="predicted"/>
<evidence type="ECO:0000313" key="3">
    <source>
        <dbReference type="Proteomes" id="UP001595379"/>
    </source>
</evidence>
<organism evidence="2 3">
    <name type="scientific">Hyphobacterium vulgare</name>
    <dbReference type="NCBI Taxonomy" id="1736751"/>
    <lineage>
        <taxon>Bacteria</taxon>
        <taxon>Pseudomonadati</taxon>
        <taxon>Pseudomonadota</taxon>
        <taxon>Alphaproteobacteria</taxon>
        <taxon>Maricaulales</taxon>
        <taxon>Maricaulaceae</taxon>
        <taxon>Hyphobacterium</taxon>
    </lineage>
</organism>
<sequence>MAEKAKRAGLEPMPLDLLNEPLVWLFAEHYRHRDICARLTRLSTEVVCDEPALREVIDFFEIDLPLHIIDEEDDLFPLLRRRCEPEDQIERVLGMLSLDHSRDQTAAAKVKDLMERALEKQTGLACLADAGTIIANFCALQKNHIALENAVVLPIARLRLSDTDLGALSKRLSARRGRFVTTGSEE</sequence>
<name>A0ABV6ZVP5_9PROT</name>
<feature type="domain" description="Hemerythrin-like" evidence="1">
    <location>
        <begin position="24"/>
        <end position="155"/>
    </location>
</feature>
<dbReference type="Pfam" id="PF01814">
    <property type="entry name" value="Hemerythrin"/>
    <property type="match status" value="1"/>
</dbReference>
<protein>
    <submittedName>
        <fullName evidence="2">Hemerythrin domain-containing protein</fullName>
    </submittedName>
</protein>
<dbReference type="Proteomes" id="UP001595379">
    <property type="component" value="Unassembled WGS sequence"/>
</dbReference>
<accession>A0ABV6ZVP5</accession>
<keyword evidence="3" id="KW-1185">Reference proteome</keyword>
<evidence type="ECO:0000313" key="2">
    <source>
        <dbReference type="EMBL" id="MFC2925466.1"/>
    </source>
</evidence>
<dbReference type="Gene3D" id="1.20.120.520">
    <property type="entry name" value="nmb1532 protein domain like"/>
    <property type="match status" value="1"/>
</dbReference>
<gene>
    <name evidence="2" type="ORF">ACFOOR_05055</name>
</gene>
<comment type="caution">
    <text evidence="2">The sequence shown here is derived from an EMBL/GenBank/DDBJ whole genome shotgun (WGS) entry which is preliminary data.</text>
</comment>
<dbReference type="InterPro" id="IPR012312">
    <property type="entry name" value="Hemerythrin-like"/>
</dbReference>